<proteinExistence type="predicted"/>
<keyword evidence="2" id="KW-1003">Cell membrane</keyword>
<gene>
    <name evidence="7" type="ORF">P9271_05750</name>
</gene>
<keyword evidence="4" id="KW-0175">Coiled coil</keyword>
<evidence type="ECO:0000259" key="6">
    <source>
        <dbReference type="PROSITE" id="PS50885"/>
    </source>
</evidence>
<evidence type="ECO:0000313" key="7">
    <source>
        <dbReference type="EMBL" id="MED4400835.1"/>
    </source>
</evidence>
<dbReference type="InterPro" id="IPR029016">
    <property type="entry name" value="GAF-like_dom_sf"/>
</dbReference>
<comment type="subcellular location">
    <subcellularLocation>
        <location evidence="1">Cell membrane</location>
    </subcellularLocation>
</comment>
<evidence type="ECO:0000256" key="1">
    <source>
        <dbReference type="ARBA" id="ARBA00004236"/>
    </source>
</evidence>
<feature type="coiled-coil region" evidence="4">
    <location>
        <begin position="75"/>
        <end position="167"/>
    </location>
</feature>
<dbReference type="InterPro" id="IPR024478">
    <property type="entry name" value="HlyB_4HB_MCP"/>
</dbReference>
<dbReference type="SMART" id="SM00304">
    <property type="entry name" value="HAMP"/>
    <property type="match status" value="1"/>
</dbReference>
<reference evidence="7 8" key="1">
    <citation type="submission" date="2023-03" db="EMBL/GenBank/DDBJ databases">
        <title>Bacillus Genome Sequencing.</title>
        <authorList>
            <person name="Dunlap C."/>
        </authorList>
    </citation>
    <scope>NUCLEOTIDE SEQUENCE [LARGE SCALE GENOMIC DNA]</scope>
    <source>
        <strain evidence="7 8">NRS-1717</strain>
    </source>
</reference>
<name>A0ABU6NUL5_9BACI</name>
<keyword evidence="8" id="KW-1185">Reference proteome</keyword>
<dbReference type="Pfam" id="PF00672">
    <property type="entry name" value="HAMP"/>
    <property type="match status" value="1"/>
</dbReference>
<organism evidence="7 8">
    <name type="scientific">Metabacillus fastidiosus</name>
    <dbReference type="NCBI Taxonomy" id="1458"/>
    <lineage>
        <taxon>Bacteria</taxon>
        <taxon>Bacillati</taxon>
        <taxon>Bacillota</taxon>
        <taxon>Bacilli</taxon>
        <taxon>Bacillales</taxon>
        <taxon>Bacillaceae</taxon>
        <taxon>Metabacillus</taxon>
    </lineage>
</organism>
<keyword evidence="3 5" id="KW-0472">Membrane</keyword>
<feature type="coiled-coil region" evidence="4">
    <location>
        <begin position="444"/>
        <end position="482"/>
    </location>
</feature>
<evidence type="ECO:0000256" key="5">
    <source>
        <dbReference type="SAM" id="Phobius"/>
    </source>
</evidence>
<dbReference type="CDD" id="cd06225">
    <property type="entry name" value="HAMP"/>
    <property type="match status" value="1"/>
</dbReference>
<keyword evidence="5" id="KW-0812">Transmembrane</keyword>
<accession>A0ABU6NUL5</accession>
<dbReference type="SUPFAM" id="SSF55781">
    <property type="entry name" value="GAF domain-like"/>
    <property type="match status" value="1"/>
</dbReference>
<dbReference type="PANTHER" id="PTHR32089">
    <property type="entry name" value="METHYL-ACCEPTING CHEMOTAXIS PROTEIN MCPB"/>
    <property type="match status" value="1"/>
</dbReference>
<dbReference type="InterPro" id="IPR003018">
    <property type="entry name" value="GAF"/>
</dbReference>
<evidence type="ECO:0000256" key="2">
    <source>
        <dbReference type="ARBA" id="ARBA00022475"/>
    </source>
</evidence>
<dbReference type="InterPro" id="IPR003660">
    <property type="entry name" value="HAMP_dom"/>
</dbReference>
<evidence type="ECO:0000256" key="3">
    <source>
        <dbReference type="ARBA" id="ARBA00023136"/>
    </source>
</evidence>
<dbReference type="PANTHER" id="PTHR32089:SF112">
    <property type="entry name" value="LYSOZYME-LIKE PROTEIN-RELATED"/>
    <property type="match status" value="1"/>
</dbReference>
<keyword evidence="5" id="KW-1133">Transmembrane helix</keyword>
<dbReference type="Proteomes" id="UP001342826">
    <property type="component" value="Unassembled WGS sequence"/>
</dbReference>
<feature type="transmembrane region" description="Helical" evidence="5">
    <location>
        <begin position="7"/>
        <end position="28"/>
    </location>
</feature>
<dbReference type="RefSeq" id="WP_328014977.1">
    <property type="nucleotide sequence ID" value="NZ_JARTFS010000005.1"/>
</dbReference>
<feature type="domain" description="HAMP" evidence="6">
    <location>
        <begin position="207"/>
        <end position="261"/>
    </location>
</feature>
<dbReference type="PROSITE" id="PS50885">
    <property type="entry name" value="HAMP"/>
    <property type="match status" value="1"/>
</dbReference>
<dbReference type="EMBL" id="JARTFS010000005">
    <property type="protein sequence ID" value="MED4400835.1"/>
    <property type="molecule type" value="Genomic_DNA"/>
</dbReference>
<evidence type="ECO:0000313" key="8">
    <source>
        <dbReference type="Proteomes" id="UP001342826"/>
    </source>
</evidence>
<dbReference type="Pfam" id="PF12729">
    <property type="entry name" value="4HB_MCP_1"/>
    <property type="match status" value="1"/>
</dbReference>
<comment type="caution">
    <text evidence="7">The sequence shown here is derived from an EMBL/GenBank/DDBJ whole genome shotgun (WGS) entry which is preliminary data.</text>
</comment>
<dbReference type="Pfam" id="PF13185">
    <property type="entry name" value="GAF_2"/>
    <property type="match status" value="1"/>
</dbReference>
<dbReference type="Gene3D" id="6.10.340.10">
    <property type="match status" value="1"/>
</dbReference>
<evidence type="ECO:0000256" key="4">
    <source>
        <dbReference type="SAM" id="Coils"/>
    </source>
</evidence>
<dbReference type="Gene3D" id="3.30.450.40">
    <property type="match status" value="1"/>
</dbReference>
<feature type="transmembrane region" description="Helical" evidence="5">
    <location>
        <begin position="187"/>
        <end position="210"/>
    </location>
</feature>
<protein>
    <submittedName>
        <fullName evidence="7">MCP four helix bundle domain-containing protein</fullName>
    </submittedName>
</protein>
<sequence>MKLKTKLYLAFGCLIGLFIVLHFLLMIMMNQLNKDMEDIVKNYEMLDLASTITEEMNIYSRESRGLIANPPEELKSELQTNREKAFENINEALDSLQKLDSHEQSQELVQRLQLLSNTYNGTNREIDALLKEGKDEKIMQIYWHDSGREVREEMDKVSDKLQTIKKQAVYKELNHSNKTYNLANKLIFVYVIVSLLVGIGAIMFILRGVIPNLNKVTSIMTKVAYGRADRLPRIEITSKDEIGEIALAFNEMALALEEHSMQEKVLKNAAEEQSWLKTKIAEIATMYSGIDDLETLAHQFIIKVTPMVGANYGVFYIKQGNGDEKRFQKLASYAYDHERIGAECFRLGEGLVGQCALENRMILLKEVPGSHIKIYSGIGSASASDILIIPAEFEGEVLAVIELASFKSFSNLEQLLLKELMSNLGTHITSILRHMQVEILLQESQVFTEELQSQSEELQLQQEELRIINEQLEQQYKRSKEDNRMIGKGKEI</sequence>